<dbReference type="PRINTS" id="PR01021">
    <property type="entry name" value="OMPADOMAIN"/>
</dbReference>
<evidence type="ECO:0000256" key="3">
    <source>
        <dbReference type="ARBA" id="ARBA00023237"/>
    </source>
</evidence>
<dbReference type="InterPro" id="IPR006665">
    <property type="entry name" value="OmpA-like"/>
</dbReference>
<evidence type="ECO:0000259" key="7">
    <source>
        <dbReference type="PROSITE" id="PS51123"/>
    </source>
</evidence>
<dbReference type="Gene3D" id="2.60.40.1120">
    <property type="entry name" value="Carboxypeptidase-like, regulatory domain"/>
    <property type="match status" value="1"/>
</dbReference>
<dbReference type="SUPFAM" id="SSF103088">
    <property type="entry name" value="OmpA-like"/>
    <property type="match status" value="1"/>
</dbReference>
<dbReference type="InterPro" id="IPR011659">
    <property type="entry name" value="WD40"/>
</dbReference>
<feature type="signal peptide" evidence="6">
    <location>
        <begin position="1"/>
        <end position="24"/>
    </location>
</feature>
<gene>
    <name evidence="8" type="ORF">BC742_1674</name>
</gene>
<dbReference type="Gene3D" id="2.120.10.30">
    <property type="entry name" value="TolB, C-terminal domain"/>
    <property type="match status" value="1"/>
</dbReference>
<dbReference type="Pfam" id="PF00691">
    <property type="entry name" value="OmpA"/>
    <property type="match status" value="1"/>
</dbReference>
<dbReference type="RefSeq" id="WP_009318928.1">
    <property type="nucleotide sequence ID" value="NZ_KI440787.1"/>
</dbReference>
<feature type="chain" id="PRO_5019741666" evidence="6">
    <location>
        <begin position="25"/>
        <end position="657"/>
    </location>
</feature>
<keyword evidence="6" id="KW-0732">Signal</keyword>
<accession>A0A495VPS3</accession>
<evidence type="ECO:0000256" key="5">
    <source>
        <dbReference type="PROSITE-ProRule" id="PRU00473"/>
    </source>
</evidence>
<dbReference type="InterPro" id="IPR050330">
    <property type="entry name" value="Bact_OuterMem_StrucFunc"/>
</dbReference>
<dbReference type="PANTHER" id="PTHR30329">
    <property type="entry name" value="STATOR ELEMENT OF FLAGELLAR MOTOR COMPLEX"/>
    <property type="match status" value="1"/>
</dbReference>
<dbReference type="Proteomes" id="UP000269493">
    <property type="component" value="Unassembled WGS sequence"/>
</dbReference>
<comment type="caution">
    <text evidence="8">The sequence shown here is derived from an EMBL/GenBank/DDBJ whole genome shotgun (WGS) entry which is preliminary data.</text>
</comment>
<sequence>MLKRIYVPLSLFLLAWLFTGCNSAKLSTADGQFRRGEYFAAAATYRKVYNKTSPRKERALRGKIAFRMATCYRMLNSAPRCAGAYQNAIRYHYPDSTAYLYLGRALQMQGKYKDAIKNYDLYLEKKPDDPLALNGKKGCELAVELKAKPTRYVVKRANLFNSRRSECSPMFLGSDYDQLYFSSTNDKASGNNKSDITGVKNNDIFFSKKDEKGAWMRPELVEGEVNTELDEGIISFSPDGSTMYLTKARREPNSDTSVEIFTSSRSGAKWSAGQKYEITGDTLSVFAHPAVSPDGEYLYFTSDMPGGYGGKDLWRIALNDEKGGVENLGSQINTPGDEVFPYIRENGDLYFSSDGHPGMGGLDLFKAKMNEYGVWQIENLGYPINSSSDDFGITFGPGESGFFSSNRNDARGYDHIYSFELPTINVWVTGVVIDRDEEPVPDAIIRIVGKDGSNQKAIARKDGTYKFPLSLGTDYVMMAGCRGFLNAKNEMRTSDEEKNITYSVDFILASITKPVLIENIFYDFDKATLRPESATALDELIKMLEDNPNVTIELGAHTDMKGTDAYNLNLSERRAKSVVDYLIAGGIAADRLTPKGYGESQPKTITKKMAQKYPMFKEGDVLTEEYILALPEDQQEIANQINRRTEFRVLKINYGLY</sequence>
<evidence type="ECO:0000313" key="9">
    <source>
        <dbReference type="Proteomes" id="UP000269493"/>
    </source>
</evidence>
<dbReference type="InterPro" id="IPR036737">
    <property type="entry name" value="OmpA-like_sf"/>
</dbReference>
<dbReference type="EMBL" id="RBXN01000005">
    <property type="protein sequence ID" value="RKT51401.1"/>
    <property type="molecule type" value="Genomic_DNA"/>
</dbReference>
<dbReference type="SUPFAM" id="SSF49464">
    <property type="entry name" value="Carboxypeptidase regulatory domain-like"/>
    <property type="match status" value="1"/>
</dbReference>
<dbReference type="SUPFAM" id="SSF82171">
    <property type="entry name" value="DPP6 N-terminal domain-like"/>
    <property type="match status" value="1"/>
</dbReference>
<dbReference type="GeneID" id="92929451"/>
<dbReference type="InterPro" id="IPR011990">
    <property type="entry name" value="TPR-like_helical_dom_sf"/>
</dbReference>
<dbReference type="AlphaFoldDB" id="A0A495VPS3"/>
<dbReference type="PROSITE" id="PS51257">
    <property type="entry name" value="PROKAR_LIPOPROTEIN"/>
    <property type="match status" value="1"/>
</dbReference>
<keyword evidence="3" id="KW-0998">Cell outer membrane</keyword>
<evidence type="ECO:0000256" key="6">
    <source>
        <dbReference type="SAM" id="SignalP"/>
    </source>
</evidence>
<dbReference type="InterPro" id="IPR011042">
    <property type="entry name" value="6-blade_b-propeller_TolB-like"/>
</dbReference>
<dbReference type="InterPro" id="IPR008969">
    <property type="entry name" value="CarboxyPept-like_regulatory"/>
</dbReference>
<dbReference type="PROSITE" id="PS50005">
    <property type="entry name" value="TPR"/>
    <property type="match status" value="1"/>
</dbReference>
<keyword evidence="2 5" id="KW-0472">Membrane</keyword>
<evidence type="ECO:0000256" key="2">
    <source>
        <dbReference type="ARBA" id="ARBA00023136"/>
    </source>
</evidence>
<dbReference type="OrthoDB" id="1488841at2"/>
<reference evidence="8 9" key="1">
    <citation type="submission" date="2018-10" db="EMBL/GenBank/DDBJ databases">
        <title>Genomic Encyclopedia of Archaeal and Bacterial Type Strains, Phase II (KMG-II): from individual species to whole genera.</title>
        <authorList>
            <person name="Goeker M."/>
        </authorList>
    </citation>
    <scope>NUCLEOTIDE SEQUENCE [LARGE SCALE GENOMIC DNA]</scope>
    <source>
        <strain evidence="8 9">NSB1</strain>
    </source>
</reference>
<dbReference type="Pfam" id="PF07676">
    <property type="entry name" value="PD40"/>
    <property type="match status" value="1"/>
</dbReference>
<evidence type="ECO:0000256" key="4">
    <source>
        <dbReference type="PROSITE-ProRule" id="PRU00339"/>
    </source>
</evidence>
<dbReference type="PANTHER" id="PTHR30329:SF21">
    <property type="entry name" value="LIPOPROTEIN YIAD-RELATED"/>
    <property type="match status" value="1"/>
</dbReference>
<dbReference type="InterPro" id="IPR019734">
    <property type="entry name" value="TPR_rpt"/>
</dbReference>
<dbReference type="PROSITE" id="PS51123">
    <property type="entry name" value="OMPA_2"/>
    <property type="match status" value="1"/>
</dbReference>
<evidence type="ECO:0000313" key="8">
    <source>
        <dbReference type="EMBL" id="RKT51401.1"/>
    </source>
</evidence>
<dbReference type="CDD" id="cd07185">
    <property type="entry name" value="OmpA_C-like"/>
    <property type="match status" value="1"/>
</dbReference>
<evidence type="ECO:0000256" key="1">
    <source>
        <dbReference type="ARBA" id="ARBA00004442"/>
    </source>
</evidence>
<dbReference type="SUPFAM" id="SSF48452">
    <property type="entry name" value="TPR-like"/>
    <property type="match status" value="1"/>
</dbReference>
<name>A0A495VPS3_9BACT</name>
<proteinExistence type="predicted"/>
<dbReference type="InterPro" id="IPR006664">
    <property type="entry name" value="OMP_bac"/>
</dbReference>
<keyword evidence="9" id="KW-1185">Reference proteome</keyword>
<keyword evidence="4" id="KW-0802">TPR repeat</keyword>
<keyword evidence="8" id="KW-0449">Lipoprotein</keyword>
<dbReference type="GO" id="GO:0009279">
    <property type="term" value="C:cell outer membrane"/>
    <property type="evidence" value="ECO:0007669"/>
    <property type="project" value="UniProtKB-SubCell"/>
</dbReference>
<dbReference type="Gene3D" id="3.30.1330.60">
    <property type="entry name" value="OmpA-like domain"/>
    <property type="match status" value="1"/>
</dbReference>
<feature type="domain" description="OmpA-like" evidence="7">
    <location>
        <begin position="509"/>
        <end position="653"/>
    </location>
</feature>
<protein>
    <submittedName>
        <fullName evidence="8">Peptidoglycan-associated lipoprotein</fullName>
    </submittedName>
</protein>
<comment type="subcellular location">
    <subcellularLocation>
        <location evidence="1">Cell outer membrane</location>
    </subcellularLocation>
</comment>
<feature type="repeat" description="TPR" evidence="4">
    <location>
        <begin position="96"/>
        <end position="129"/>
    </location>
</feature>
<dbReference type="Gene3D" id="1.25.40.10">
    <property type="entry name" value="Tetratricopeptide repeat domain"/>
    <property type="match status" value="1"/>
</dbReference>
<organism evidence="8 9">
    <name type="scientific">Coprobacter fastidiosus NSB1 = JCM 33896</name>
    <dbReference type="NCBI Taxonomy" id="1349822"/>
    <lineage>
        <taxon>Bacteria</taxon>
        <taxon>Pseudomonadati</taxon>
        <taxon>Bacteroidota</taxon>
        <taxon>Bacteroidia</taxon>
        <taxon>Bacteroidales</taxon>
        <taxon>Barnesiellaceae</taxon>
        <taxon>Coprobacter</taxon>
    </lineage>
</organism>
<dbReference type="Pfam" id="PF13432">
    <property type="entry name" value="TPR_16"/>
    <property type="match status" value="1"/>
</dbReference>